<dbReference type="EMBL" id="JAWDGP010007748">
    <property type="protein sequence ID" value="KAK3706245.1"/>
    <property type="molecule type" value="Genomic_DNA"/>
</dbReference>
<accession>A0AAE0XRP6</accession>
<dbReference type="Proteomes" id="UP001283361">
    <property type="component" value="Unassembled WGS sequence"/>
</dbReference>
<organism evidence="1 2">
    <name type="scientific">Elysia crispata</name>
    <name type="common">lettuce slug</name>
    <dbReference type="NCBI Taxonomy" id="231223"/>
    <lineage>
        <taxon>Eukaryota</taxon>
        <taxon>Metazoa</taxon>
        <taxon>Spiralia</taxon>
        <taxon>Lophotrochozoa</taxon>
        <taxon>Mollusca</taxon>
        <taxon>Gastropoda</taxon>
        <taxon>Heterobranchia</taxon>
        <taxon>Euthyneura</taxon>
        <taxon>Panpulmonata</taxon>
        <taxon>Sacoglossa</taxon>
        <taxon>Placobranchoidea</taxon>
        <taxon>Plakobranchidae</taxon>
        <taxon>Elysia</taxon>
    </lineage>
</organism>
<dbReference type="AlphaFoldDB" id="A0AAE0XRP6"/>
<evidence type="ECO:0000313" key="1">
    <source>
        <dbReference type="EMBL" id="KAK3706245.1"/>
    </source>
</evidence>
<name>A0AAE0XRP6_9GAST</name>
<reference evidence="1" key="1">
    <citation type="journal article" date="2023" name="G3 (Bethesda)">
        <title>A reference genome for the long-term kleptoplast-retaining sea slug Elysia crispata morphotype clarki.</title>
        <authorList>
            <person name="Eastman K.E."/>
            <person name="Pendleton A.L."/>
            <person name="Shaikh M.A."/>
            <person name="Suttiyut T."/>
            <person name="Ogas R."/>
            <person name="Tomko P."/>
            <person name="Gavelis G."/>
            <person name="Widhalm J.R."/>
            <person name="Wisecaver J.H."/>
        </authorList>
    </citation>
    <scope>NUCLEOTIDE SEQUENCE</scope>
    <source>
        <strain evidence="1">ECLA1</strain>
    </source>
</reference>
<sequence length="80" mass="8808">MVRVSPVAIGYSGGVRRISWRSAGVQLIQGQHDTVATRFVHQDNFSLTLSQVEEVVITDIARGRMVGEDIALTITRSRTP</sequence>
<gene>
    <name evidence="1" type="ORF">RRG08_056464</name>
</gene>
<proteinExistence type="predicted"/>
<evidence type="ECO:0000313" key="2">
    <source>
        <dbReference type="Proteomes" id="UP001283361"/>
    </source>
</evidence>
<protein>
    <submittedName>
        <fullName evidence="1">Uncharacterized protein</fullName>
    </submittedName>
</protein>
<keyword evidence="2" id="KW-1185">Reference proteome</keyword>
<comment type="caution">
    <text evidence="1">The sequence shown here is derived from an EMBL/GenBank/DDBJ whole genome shotgun (WGS) entry which is preliminary data.</text>
</comment>